<dbReference type="Gene3D" id="1.10.10.60">
    <property type="entry name" value="Homeodomain-like"/>
    <property type="match status" value="1"/>
</dbReference>
<evidence type="ECO:0000256" key="1">
    <source>
        <dbReference type="ARBA" id="ARBA00004123"/>
    </source>
</evidence>
<dbReference type="InterPro" id="IPR050877">
    <property type="entry name" value="EMX-VAX-Noto_Homeobox_TFs"/>
</dbReference>
<dbReference type="EMBL" id="JBJQND010000010">
    <property type="protein sequence ID" value="KAL3863794.1"/>
    <property type="molecule type" value="Genomic_DNA"/>
</dbReference>
<dbReference type="PROSITE" id="PS50071">
    <property type="entry name" value="HOMEOBOX_2"/>
    <property type="match status" value="1"/>
</dbReference>
<dbReference type="FunFam" id="1.10.10.60:FF:000081">
    <property type="entry name" value="Empty spiracles homeobox 2"/>
    <property type="match status" value="1"/>
</dbReference>
<dbReference type="InterPro" id="IPR009057">
    <property type="entry name" value="Homeodomain-like_sf"/>
</dbReference>
<keyword evidence="10" id="KW-1185">Reference proteome</keyword>
<dbReference type="GO" id="GO:0005634">
    <property type="term" value="C:nucleus"/>
    <property type="evidence" value="ECO:0007669"/>
    <property type="project" value="UniProtKB-SubCell"/>
</dbReference>
<evidence type="ECO:0000256" key="6">
    <source>
        <dbReference type="RuleBase" id="RU000682"/>
    </source>
</evidence>
<dbReference type="CDD" id="cd00086">
    <property type="entry name" value="homeodomain"/>
    <property type="match status" value="1"/>
</dbReference>
<accession>A0ABD3VQB2</accession>
<dbReference type="SMART" id="SM00389">
    <property type="entry name" value="HOX"/>
    <property type="match status" value="1"/>
</dbReference>
<evidence type="ECO:0000256" key="3">
    <source>
        <dbReference type="ARBA" id="ARBA00023155"/>
    </source>
</evidence>
<organism evidence="9 10">
    <name type="scientific">Sinanodonta woodiana</name>
    <name type="common">Chinese pond mussel</name>
    <name type="synonym">Anodonta woodiana</name>
    <dbReference type="NCBI Taxonomy" id="1069815"/>
    <lineage>
        <taxon>Eukaryota</taxon>
        <taxon>Metazoa</taxon>
        <taxon>Spiralia</taxon>
        <taxon>Lophotrochozoa</taxon>
        <taxon>Mollusca</taxon>
        <taxon>Bivalvia</taxon>
        <taxon>Autobranchia</taxon>
        <taxon>Heteroconchia</taxon>
        <taxon>Palaeoheterodonta</taxon>
        <taxon>Unionida</taxon>
        <taxon>Unionoidea</taxon>
        <taxon>Unionidae</taxon>
        <taxon>Unioninae</taxon>
        <taxon>Sinanodonta</taxon>
    </lineage>
</organism>
<keyword evidence="4 5" id="KW-0539">Nucleus</keyword>
<dbReference type="Proteomes" id="UP001634394">
    <property type="component" value="Unassembled WGS sequence"/>
</dbReference>
<dbReference type="Pfam" id="PF00046">
    <property type="entry name" value="Homeodomain"/>
    <property type="match status" value="1"/>
</dbReference>
<dbReference type="PRINTS" id="PR00024">
    <property type="entry name" value="HOMEOBOX"/>
</dbReference>
<dbReference type="SUPFAM" id="SSF46689">
    <property type="entry name" value="Homeodomain-like"/>
    <property type="match status" value="1"/>
</dbReference>
<dbReference type="AlphaFoldDB" id="A0ABD3VQB2"/>
<dbReference type="InterPro" id="IPR001356">
    <property type="entry name" value="HD"/>
</dbReference>
<evidence type="ECO:0000256" key="7">
    <source>
        <dbReference type="SAM" id="MobiDB-lite"/>
    </source>
</evidence>
<name>A0ABD3VQB2_SINWO</name>
<feature type="region of interest" description="Disordered" evidence="7">
    <location>
        <begin position="219"/>
        <end position="262"/>
    </location>
</feature>
<evidence type="ECO:0000259" key="8">
    <source>
        <dbReference type="PROSITE" id="PS50071"/>
    </source>
</evidence>
<comment type="subcellular location">
    <subcellularLocation>
        <location evidence="1 5 6">Nucleus</location>
    </subcellularLocation>
</comment>
<proteinExistence type="predicted"/>
<dbReference type="InterPro" id="IPR020479">
    <property type="entry name" value="HD_metazoa"/>
</dbReference>
<comment type="caution">
    <text evidence="9">The sequence shown here is derived from an EMBL/GenBank/DDBJ whole genome shotgun (WGS) entry which is preliminary data.</text>
</comment>
<feature type="compositionally biased region" description="Basic and acidic residues" evidence="7">
    <location>
        <begin position="221"/>
        <end position="232"/>
    </location>
</feature>
<dbReference type="GO" id="GO:0003677">
    <property type="term" value="F:DNA binding"/>
    <property type="evidence" value="ECO:0007669"/>
    <property type="project" value="UniProtKB-UniRule"/>
</dbReference>
<feature type="DNA-binding region" description="Homeobox" evidence="5">
    <location>
        <begin position="165"/>
        <end position="224"/>
    </location>
</feature>
<evidence type="ECO:0000256" key="2">
    <source>
        <dbReference type="ARBA" id="ARBA00023125"/>
    </source>
</evidence>
<keyword evidence="2 5" id="KW-0238">DNA-binding</keyword>
<dbReference type="InterPro" id="IPR017970">
    <property type="entry name" value="Homeobox_CS"/>
</dbReference>
<evidence type="ECO:0000313" key="10">
    <source>
        <dbReference type="Proteomes" id="UP001634394"/>
    </source>
</evidence>
<dbReference type="PROSITE" id="PS00027">
    <property type="entry name" value="HOMEOBOX_1"/>
    <property type="match status" value="1"/>
</dbReference>
<sequence>MRSKEFTSSNTVKHSEITKTSSLQFNKIIPIKDLHVHNVYAVLLSHDLIHRPHVLQASLHGSHVINAALHCPHVRDFHDNRKIAFINGTTSDILRAVTPSYPCTYVPGTYSQQIQSLSHMHQMVLKNTRCFPHTYPYMSSKYRGYSLTRFGGSVTNRILFFIQTDGRTRTAFTSLQLLRLETMFDKNHYVVGQERKDLAMELQLSETQIKIWFQNRRTKDKRIQSEENKDGGPIEEQQPNSELPHSHEHDSNSESDISDLDV</sequence>
<feature type="domain" description="Homeobox" evidence="8">
    <location>
        <begin position="163"/>
        <end position="223"/>
    </location>
</feature>
<reference evidence="9 10" key="1">
    <citation type="submission" date="2024-11" db="EMBL/GenBank/DDBJ databases">
        <title>Chromosome-level genome assembly of the freshwater bivalve Anodonta woodiana.</title>
        <authorList>
            <person name="Chen X."/>
        </authorList>
    </citation>
    <scope>NUCLEOTIDE SEQUENCE [LARGE SCALE GENOMIC DNA]</scope>
    <source>
        <strain evidence="9">MN2024</strain>
        <tissue evidence="9">Gills</tissue>
    </source>
</reference>
<evidence type="ECO:0000313" key="9">
    <source>
        <dbReference type="EMBL" id="KAL3863794.1"/>
    </source>
</evidence>
<evidence type="ECO:0000256" key="4">
    <source>
        <dbReference type="ARBA" id="ARBA00023242"/>
    </source>
</evidence>
<dbReference type="PANTHER" id="PTHR24339">
    <property type="entry name" value="HOMEOBOX PROTEIN EMX-RELATED"/>
    <property type="match status" value="1"/>
</dbReference>
<gene>
    <name evidence="9" type="ORF">ACJMK2_005529</name>
</gene>
<dbReference type="PANTHER" id="PTHR24339:SF28">
    <property type="entry name" value="E5-RELATED"/>
    <property type="match status" value="1"/>
</dbReference>
<evidence type="ECO:0000256" key="5">
    <source>
        <dbReference type="PROSITE-ProRule" id="PRU00108"/>
    </source>
</evidence>
<protein>
    <recommendedName>
        <fullName evidence="8">Homeobox domain-containing protein</fullName>
    </recommendedName>
</protein>
<keyword evidence="3 5" id="KW-0371">Homeobox</keyword>